<evidence type="ECO:0000313" key="4">
    <source>
        <dbReference type="Proteomes" id="UP000824927"/>
    </source>
</evidence>
<evidence type="ECO:0000259" key="2">
    <source>
        <dbReference type="Pfam" id="PF00266"/>
    </source>
</evidence>
<dbReference type="EMBL" id="JAHVKP010000001">
    <property type="protein sequence ID" value="MBY6219318.1"/>
    <property type="molecule type" value="Genomic_DNA"/>
</dbReference>
<dbReference type="InterPro" id="IPR015421">
    <property type="entry name" value="PyrdxlP-dep_Trfase_major"/>
</dbReference>
<organism evidence="3 4">
    <name type="scientific">Qipengyuania aquimaris</name>
    <dbReference type="NCBI Taxonomy" id="255984"/>
    <lineage>
        <taxon>Bacteria</taxon>
        <taxon>Pseudomonadati</taxon>
        <taxon>Pseudomonadota</taxon>
        <taxon>Alphaproteobacteria</taxon>
        <taxon>Sphingomonadales</taxon>
        <taxon>Erythrobacteraceae</taxon>
        <taxon>Qipengyuania</taxon>
    </lineage>
</organism>
<keyword evidence="3" id="KW-0032">Aminotransferase</keyword>
<keyword evidence="3" id="KW-0808">Transferase</keyword>
<dbReference type="InterPro" id="IPR000192">
    <property type="entry name" value="Aminotrans_V_dom"/>
</dbReference>
<dbReference type="AlphaFoldDB" id="A0A9Q3S3L0"/>
<sequence>MDAIPNQRHRFAIPPDIHYLNCAYMAPLSDGVSKAMVDGAMLKRSPWAYRPQDFFTASEAFRDKAGELAGTRADHIAIVPSASYGLAVAARNLPVKAGQTIVTLSDQFPSNVYTWRSLAEERGARVVAVSRGNEACWTEAVLEAIDEDTAIAALPHCHWADGRIVDLERVGQKCRAVGAALVLDLTQSLGALPLDFEAVRPDFAVAACYKWLMGPYGIGMLYVDQRHHEGEPLEQNWINRGGSEDFTRLVDYRDDYQPGARRFDFGERSNPPLLNGAIAAFEFLLEFGIEAIAQELGKATTRIAVEAEKLGLTSAPIGVRAPHFLSLGFPEGVPEGLTEKLAERKVFVSLRGQSLRVTPHLYNTPEDTDALLETLREML</sequence>
<dbReference type="InterPro" id="IPR015422">
    <property type="entry name" value="PyrdxlP-dep_Trfase_small"/>
</dbReference>
<evidence type="ECO:0000256" key="1">
    <source>
        <dbReference type="ARBA" id="ARBA00022898"/>
    </source>
</evidence>
<dbReference type="Gene3D" id="3.90.1150.10">
    <property type="entry name" value="Aspartate Aminotransferase, domain 1"/>
    <property type="match status" value="1"/>
</dbReference>
<proteinExistence type="predicted"/>
<dbReference type="PANTHER" id="PTHR43586">
    <property type="entry name" value="CYSTEINE DESULFURASE"/>
    <property type="match status" value="1"/>
</dbReference>
<dbReference type="SUPFAM" id="SSF53383">
    <property type="entry name" value="PLP-dependent transferases"/>
    <property type="match status" value="1"/>
</dbReference>
<dbReference type="Pfam" id="PF00266">
    <property type="entry name" value="Aminotran_5"/>
    <property type="match status" value="1"/>
</dbReference>
<dbReference type="PANTHER" id="PTHR43586:SF15">
    <property type="entry name" value="BLR3095 PROTEIN"/>
    <property type="match status" value="1"/>
</dbReference>
<gene>
    <name evidence="3" type="ORF">KUV31_13295</name>
</gene>
<dbReference type="InterPro" id="IPR015424">
    <property type="entry name" value="PyrdxlP-dep_Trfase"/>
</dbReference>
<dbReference type="GO" id="GO:0008483">
    <property type="term" value="F:transaminase activity"/>
    <property type="evidence" value="ECO:0007669"/>
    <property type="project" value="UniProtKB-KW"/>
</dbReference>
<accession>A0A9Q3S3L0</accession>
<feature type="domain" description="Aminotransferase class V" evidence="2">
    <location>
        <begin position="53"/>
        <end position="352"/>
    </location>
</feature>
<keyword evidence="1" id="KW-0663">Pyridoxal phosphate</keyword>
<dbReference type="Gene3D" id="3.40.640.10">
    <property type="entry name" value="Type I PLP-dependent aspartate aminotransferase-like (Major domain)"/>
    <property type="match status" value="1"/>
</dbReference>
<dbReference type="Proteomes" id="UP000824927">
    <property type="component" value="Unassembled WGS sequence"/>
</dbReference>
<reference evidence="3" key="1">
    <citation type="submission" date="2021-06" db="EMBL/GenBank/DDBJ databases">
        <title>50 bacteria genomes isolated from Dapeng, Shenzhen, China.</title>
        <authorList>
            <person name="Zheng W."/>
            <person name="Yu S."/>
            <person name="Huang Y."/>
        </authorList>
    </citation>
    <scope>NUCLEOTIDE SEQUENCE</scope>
    <source>
        <strain evidence="3">DP4N28-2</strain>
    </source>
</reference>
<dbReference type="RefSeq" id="WP_222405950.1">
    <property type="nucleotide sequence ID" value="NZ_JAHVKP010000001.1"/>
</dbReference>
<comment type="caution">
    <text evidence="3">The sequence shown here is derived from an EMBL/GenBank/DDBJ whole genome shotgun (WGS) entry which is preliminary data.</text>
</comment>
<protein>
    <submittedName>
        <fullName evidence="3">Aminotransferase class V-fold PLP-dependent enzyme</fullName>
    </submittedName>
</protein>
<name>A0A9Q3S3L0_9SPHN</name>
<evidence type="ECO:0000313" key="3">
    <source>
        <dbReference type="EMBL" id="MBY6219318.1"/>
    </source>
</evidence>